<accession>A0ABD2FWI5</accession>
<name>A0ABD2FWI5_PAGBO</name>
<feature type="region of interest" description="Disordered" evidence="1">
    <location>
        <begin position="738"/>
        <end position="1081"/>
    </location>
</feature>
<keyword evidence="4" id="KW-1185">Reference proteome</keyword>
<dbReference type="Proteomes" id="UP001619887">
    <property type="component" value="Unassembled WGS sequence"/>
</dbReference>
<sequence length="1168" mass="130737">MPRRSWLLLPEGHPVGCLCPQEVPLNQPCSADMERTSQQVRDQLNITPESAMLGNMWAKSEEEQQHVKLEDCSGSAHFLDEEILAGQSFEEYMAIFDSFSTQQGNEEEENRGNLENSSFLEYLEELCSHEKRVGEAEFKPDTEFLDSFLSSDPELIGLLALEKQEQEVTLKTENVAPAPKSDPDPIDLLSMSELVQEVILEKLSYLRHDHSVTEDKYPTTSRVEETSPPQNSQAFYLVPPCSQSDIDPNHCGETSTQRTIEQKGVLPTFSPLVPSHFLGNSSFLEYLDELCCDETFVREVEFTLDTKFLDSLLSSDPDPIDLLALEKQKVDNPNCNREYTRQRNVEPKEHLTTCSPLIPSHLLEEQLSTDYPVSATSALNHNGSLFMNFPSPQLHAKVSPETSLASDLETRDNNALVEVHAAKWYESIEDAMFFLNLTDPESAQLFLESPLRGHHLAPESTSTSSVSGSNEDPCTVGVKESTPSLRDDALTFSPPAVSVLALKTQHQIKESQEQLSPKNIDLKSSCIEAVSVQANSPLVTDSQAVDGKLSDSVPEEQAEPTVFVVSEDVASPELRTGHQEETERQDVADTLKETATKSREDRKEKNTKSKTKLKVMTNTRPSQRQSGRIGKERPSGEVSKEGAVEKGDKKTAKCTPEMQRLVYVTQKRRSFVGRELLKLLSQATEPEDTDTCSETGEKEQQKLNMEGGEQHWVDNLDMSTETGAENALLDKMPQVEKHLGNETKEKEIKMSSFVKRQTRSMKTEEKVLMTPLPATPVRSEVKNLETERNQMKSSSKRDILDGDDLEVNAKADETEPPTLLVSSPLKRSRNRSDEEVFRTNEDNVSLPESSLQSPTVQTHPHDIQDLIKDDQSRQAVPKEGLLSRINEPPSEKTCKENQNVTSPEAEQQQRTADGRSEVPGTSDVYSLRSHHVSESSTGIQENNVTNEQTSVKLTSDVKGEDGRRNGEEYPSSRMKRHRNEQGSSEEREAIQETDDVAIETEMSSLSPTKRGRWKSGAKEHAEREEQQTLTANEKVKEGSTEKSANKPSPPSTRSSAKKDGERSRVSTGEDTFKGDSRRRSFVGRELLKLLSQATEPEDTDTCSETGEKEQQKLNMEGGEQHWVDNLDMSTETGAENALLDKMPQVEKNFGNETKEKEIQNVQFCKETD</sequence>
<evidence type="ECO:0000313" key="4">
    <source>
        <dbReference type="Proteomes" id="UP001619887"/>
    </source>
</evidence>
<reference evidence="3 4" key="2">
    <citation type="journal article" date="2024" name="G3 (Bethesda)">
        <title>The genome of the cryopelagic Antarctic bald notothen, Trematomus borchgrevinki.</title>
        <authorList>
            <person name="Rayamajhi N."/>
            <person name="Rivera-Colon A.G."/>
            <person name="Minhas B.F."/>
            <person name="Cheng C.C."/>
            <person name="Catchen J.M."/>
        </authorList>
    </citation>
    <scope>NUCLEOTIDE SEQUENCE [LARGE SCALE GENOMIC DNA]</scope>
    <source>
        <strain evidence="3">AGRC-2024</strain>
    </source>
</reference>
<dbReference type="InterPro" id="IPR024309">
    <property type="entry name" value="NUT_N"/>
</dbReference>
<evidence type="ECO:0000313" key="3">
    <source>
        <dbReference type="EMBL" id="KAL3046064.1"/>
    </source>
</evidence>
<feature type="region of interest" description="Disordered" evidence="1">
    <location>
        <begin position="456"/>
        <end position="476"/>
    </location>
</feature>
<feature type="domain" description="Nuclear Testis protein N-terminal" evidence="2">
    <location>
        <begin position="280"/>
        <end position="327"/>
    </location>
</feature>
<feature type="compositionally biased region" description="Basic and acidic residues" evidence="1">
    <location>
        <begin position="629"/>
        <end position="651"/>
    </location>
</feature>
<comment type="caution">
    <text evidence="3">The sequence shown here is derived from an EMBL/GenBank/DDBJ whole genome shotgun (WGS) entry which is preliminary data.</text>
</comment>
<reference evidence="3 4" key="1">
    <citation type="journal article" date="2022" name="G3 (Bethesda)">
        <title>Evaluating Illumina-, Nanopore-, and PacBio-based genome assembly strategies with the bald notothen, Trematomus borchgrevinki.</title>
        <authorList>
            <person name="Rayamajhi N."/>
            <person name="Cheng C.C."/>
            <person name="Catchen J.M."/>
        </authorList>
    </citation>
    <scope>NUCLEOTIDE SEQUENCE [LARGE SCALE GENOMIC DNA]</scope>
    <source>
        <strain evidence="3">AGRC-2024</strain>
    </source>
</reference>
<feature type="compositionally biased region" description="Polar residues" evidence="1">
    <location>
        <begin position="896"/>
        <end position="911"/>
    </location>
</feature>
<evidence type="ECO:0000256" key="1">
    <source>
        <dbReference type="SAM" id="MobiDB-lite"/>
    </source>
</evidence>
<feature type="compositionally biased region" description="Basic and acidic residues" evidence="1">
    <location>
        <begin position="779"/>
        <end position="800"/>
    </location>
</feature>
<feature type="compositionally biased region" description="Basic and acidic residues" evidence="1">
    <location>
        <begin position="859"/>
        <end position="872"/>
    </location>
</feature>
<dbReference type="Pfam" id="PF12881">
    <property type="entry name" value="NUT"/>
    <property type="match status" value="1"/>
</dbReference>
<feature type="region of interest" description="Disordered" evidence="1">
    <location>
        <begin position="566"/>
        <end position="652"/>
    </location>
</feature>
<dbReference type="EMBL" id="JBIYXZ010002085">
    <property type="protein sequence ID" value="KAL3046064.1"/>
    <property type="molecule type" value="Genomic_DNA"/>
</dbReference>
<organism evidence="3 4">
    <name type="scientific">Pagothenia borchgrevinki</name>
    <name type="common">Bald rockcod</name>
    <name type="synonym">Trematomus borchgrevinki</name>
    <dbReference type="NCBI Taxonomy" id="8213"/>
    <lineage>
        <taxon>Eukaryota</taxon>
        <taxon>Metazoa</taxon>
        <taxon>Chordata</taxon>
        <taxon>Craniata</taxon>
        <taxon>Vertebrata</taxon>
        <taxon>Euteleostomi</taxon>
        <taxon>Actinopterygii</taxon>
        <taxon>Neopterygii</taxon>
        <taxon>Teleostei</taxon>
        <taxon>Neoteleostei</taxon>
        <taxon>Acanthomorphata</taxon>
        <taxon>Eupercaria</taxon>
        <taxon>Perciformes</taxon>
        <taxon>Notothenioidei</taxon>
        <taxon>Nototheniidae</taxon>
        <taxon>Pagothenia</taxon>
    </lineage>
</organism>
<feature type="compositionally biased region" description="Basic and acidic residues" evidence="1">
    <location>
        <begin position="1016"/>
        <end position="1026"/>
    </location>
</feature>
<gene>
    <name evidence="3" type="ORF">OYC64_004136</name>
</gene>
<feature type="compositionally biased region" description="Polar residues" evidence="1">
    <location>
        <begin position="616"/>
        <end position="626"/>
    </location>
</feature>
<feature type="compositionally biased region" description="Basic and acidic residues" evidence="1">
    <location>
        <begin position="738"/>
        <end position="749"/>
    </location>
</feature>
<feature type="compositionally biased region" description="Basic and acidic residues" evidence="1">
    <location>
        <begin position="830"/>
        <end position="841"/>
    </location>
</feature>
<feature type="compositionally biased region" description="Polar residues" evidence="1">
    <location>
        <begin position="1045"/>
        <end position="1054"/>
    </location>
</feature>
<feature type="compositionally biased region" description="Low complexity" evidence="1">
    <location>
        <begin position="460"/>
        <end position="469"/>
    </location>
</feature>
<feature type="region of interest" description="Disordered" evidence="1">
    <location>
        <begin position="1089"/>
        <end position="1108"/>
    </location>
</feature>
<feature type="compositionally biased region" description="Basic and acidic residues" evidence="1">
    <location>
        <begin position="575"/>
        <end position="607"/>
    </location>
</feature>
<feature type="compositionally biased region" description="Polar residues" evidence="1">
    <location>
        <begin position="842"/>
        <end position="858"/>
    </location>
</feature>
<feature type="compositionally biased region" description="Basic and acidic residues" evidence="1">
    <location>
        <begin position="955"/>
        <end position="967"/>
    </location>
</feature>
<proteinExistence type="predicted"/>
<evidence type="ECO:0000259" key="2">
    <source>
        <dbReference type="Pfam" id="PF12881"/>
    </source>
</evidence>
<feature type="compositionally biased region" description="Polar residues" evidence="1">
    <location>
        <begin position="934"/>
        <end position="953"/>
    </location>
</feature>
<protein>
    <recommendedName>
        <fullName evidence="2">Nuclear Testis protein N-terminal domain-containing protein</fullName>
    </recommendedName>
</protein>
<feature type="compositionally biased region" description="Basic and acidic residues" evidence="1">
    <location>
        <begin position="1033"/>
        <end position="1044"/>
    </location>
</feature>
<feature type="region of interest" description="Disordered" evidence="1">
    <location>
        <begin position="682"/>
        <end position="710"/>
    </location>
</feature>
<dbReference type="AlphaFoldDB" id="A0ABD2FWI5"/>